<proteinExistence type="predicted"/>
<accession>A0A0C2NI29</accession>
<evidence type="ECO:0000313" key="2">
    <source>
        <dbReference type="Proteomes" id="UP000031668"/>
    </source>
</evidence>
<keyword evidence="2" id="KW-1185">Reference proteome</keyword>
<dbReference type="AlphaFoldDB" id="A0A0C2NI29"/>
<evidence type="ECO:0000313" key="1">
    <source>
        <dbReference type="EMBL" id="KII73652.1"/>
    </source>
</evidence>
<protein>
    <submittedName>
        <fullName evidence="1">Uncharacterized protein</fullName>
    </submittedName>
</protein>
<gene>
    <name evidence="1" type="ORF">RF11_16473</name>
</gene>
<comment type="caution">
    <text evidence="1">The sequence shown here is derived from an EMBL/GenBank/DDBJ whole genome shotgun (WGS) entry which is preliminary data.</text>
</comment>
<organism evidence="1 2">
    <name type="scientific">Thelohanellus kitauei</name>
    <name type="common">Myxosporean</name>
    <dbReference type="NCBI Taxonomy" id="669202"/>
    <lineage>
        <taxon>Eukaryota</taxon>
        <taxon>Metazoa</taxon>
        <taxon>Cnidaria</taxon>
        <taxon>Myxozoa</taxon>
        <taxon>Myxosporea</taxon>
        <taxon>Bivalvulida</taxon>
        <taxon>Platysporina</taxon>
        <taxon>Myxobolidae</taxon>
        <taxon>Thelohanellus</taxon>
    </lineage>
</organism>
<name>A0A0C2NI29_THEKT</name>
<sequence>MYRLDADKLRRNFEFLEDTENYLQKAHLLMFMLLLDDNNESPKCDNLIINDFGSIEKSTSFNFDFVSKFAQSGPIRTVFSIISLFLDVTILEKLRVHQNM</sequence>
<dbReference type="Proteomes" id="UP000031668">
    <property type="component" value="Unassembled WGS sequence"/>
</dbReference>
<dbReference type="EMBL" id="JWZT01000736">
    <property type="protein sequence ID" value="KII73652.1"/>
    <property type="molecule type" value="Genomic_DNA"/>
</dbReference>
<reference evidence="1 2" key="1">
    <citation type="journal article" date="2014" name="Genome Biol. Evol.">
        <title>The genome of the myxosporean Thelohanellus kitauei shows adaptations to nutrient acquisition within its fish host.</title>
        <authorList>
            <person name="Yang Y."/>
            <person name="Xiong J."/>
            <person name="Zhou Z."/>
            <person name="Huo F."/>
            <person name="Miao W."/>
            <person name="Ran C."/>
            <person name="Liu Y."/>
            <person name="Zhang J."/>
            <person name="Feng J."/>
            <person name="Wang M."/>
            <person name="Wang M."/>
            <person name="Wang L."/>
            <person name="Yao B."/>
        </authorList>
    </citation>
    <scope>NUCLEOTIDE SEQUENCE [LARGE SCALE GENOMIC DNA]</scope>
    <source>
        <strain evidence="1">Wuqing</strain>
    </source>
</reference>